<proteinExistence type="predicted"/>
<dbReference type="EMBL" id="JASNFN010000012">
    <property type="protein sequence ID" value="MDP5183396.1"/>
    <property type="molecule type" value="Genomic_DNA"/>
</dbReference>
<dbReference type="InterPro" id="IPR010982">
    <property type="entry name" value="Lambda_DNA-bd_dom_sf"/>
</dbReference>
<keyword evidence="1" id="KW-0805">Transcription regulation</keyword>
<reference evidence="6" key="1">
    <citation type="submission" date="2023-05" db="EMBL/GenBank/DDBJ databases">
        <title>Draft genome of Pseudofrankia sp. BMG5.37.</title>
        <authorList>
            <person name="Gtari M."/>
            <person name="Ghodhbane F."/>
            <person name="Sbissi I."/>
        </authorList>
    </citation>
    <scope>NUCLEOTIDE SEQUENCE [LARGE SCALE GENOMIC DNA]</scope>
    <source>
        <strain evidence="6">BMG 814</strain>
    </source>
</reference>
<sequence length="334" mass="35269">MATPQLGRPTLASIAAAAGVSLPTVSKVVNGRQDVSPATRAHVLALLEEHNYVPVTRRSVAPPRPLVDVVFTALDSPWAVEILRGITESGLDVVVGTLARDPGADWVQSVISGGRQGALVVTSRITAADQRRLGSSHLPVVVIDPVDMPGQDVPSVGATNWAGGLAATEHLVELGHRRIAVIGGPQDFLCSRARIDGYRAALERAGIGVDPELVRHGNFHHEGGYDQARLLLELPDPPTAVFAGSDEQAFGVLEAARQAGLSVPADLSVVGFDDLPMARWSSPPLTTVRQPLADMGRMAGRMLHELITGGQLDSQRMELATSLVPRASTAARPR</sequence>
<dbReference type="SUPFAM" id="SSF53822">
    <property type="entry name" value="Periplasmic binding protein-like I"/>
    <property type="match status" value="1"/>
</dbReference>
<dbReference type="InterPro" id="IPR046335">
    <property type="entry name" value="LacI/GalR-like_sensor"/>
</dbReference>
<name>A0ABT9ICU0_9ACTN</name>
<dbReference type="Gene3D" id="1.10.260.40">
    <property type="entry name" value="lambda repressor-like DNA-binding domains"/>
    <property type="match status" value="1"/>
</dbReference>
<comment type="caution">
    <text evidence="5">The sequence shown here is derived from an EMBL/GenBank/DDBJ whole genome shotgun (WGS) entry which is preliminary data.</text>
</comment>
<evidence type="ECO:0000256" key="2">
    <source>
        <dbReference type="ARBA" id="ARBA00023125"/>
    </source>
</evidence>
<dbReference type="Proteomes" id="UP001233673">
    <property type="component" value="Unassembled WGS sequence"/>
</dbReference>
<dbReference type="PROSITE" id="PS50932">
    <property type="entry name" value="HTH_LACI_2"/>
    <property type="match status" value="1"/>
</dbReference>
<dbReference type="PANTHER" id="PTHR30146">
    <property type="entry name" value="LACI-RELATED TRANSCRIPTIONAL REPRESSOR"/>
    <property type="match status" value="1"/>
</dbReference>
<dbReference type="Gene3D" id="3.40.50.2300">
    <property type="match status" value="2"/>
</dbReference>
<dbReference type="PANTHER" id="PTHR30146:SF153">
    <property type="entry name" value="LACTOSE OPERON REPRESSOR"/>
    <property type="match status" value="1"/>
</dbReference>
<dbReference type="GO" id="GO:0003677">
    <property type="term" value="F:DNA binding"/>
    <property type="evidence" value="ECO:0007669"/>
    <property type="project" value="UniProtKB-KW"/>
</dbReference>
<dbReference type="Pfam" id="PF13377">
    <property type="entry name" value="Peripla_BP_3"/>
    <property type="match status" value="1"/>
</dbReference>
<keyword evidence="2 5" id="KW-0238">DNA-binding</keyword>
<evidence type="ECO:0000313" key="6">
    <source>
        <dbReference type="Proteomes" id="UP001233673"/>
    </source>
</evidence>
<organism evidence="5 6">
    <name type="scientific">Blastococcus carthaginiensis</name>
    <dbReference type="NCBI Taxonomy" id="3050034"/>
    <lineage>
        <taxon>Bacteria</taxon>
        <taxon>Bacillati</taxon>
        <taxon>Actinomycetota</taxon>
        <taxon>Actinomycetes</taxon>
        <taxon>Geodermatophilales</taxon>
        <taxon>Geodermatophilaceae</taxon>
        <taxon>Blastococcus</taxon>
    </lineage>
</organism>
<dbReference type="RefSeq" id="WP_306000020.1">
    <property type="nucleotide sequence ID" value="NZ_JASNFN010000012.1"/>
</dbReference>
<dbReference type="Pfam" id="PF00356">
    <property type="entry name" value="LacI"/>
    <property type="match status" value="1"/>
</dbReference>
<dbReference type="SUPFAM" id="SSF47413">
    <property type="entry name" value="lambda repressor-like DNA-binding domains"/>
    <property type="match status" value="1"/>
</dbReference>
<dbReference type="SMART" id="SM00354">
    <property type="entry name" value="HTH_LACI"/>
    <property type="match status" value="1"/>
</dbReference>
<accession>A0ABT9ICU0</accession>
<gene>
    <name evidence="5" type="ORF">QOZ88_12170</name>
</gene>
<dbReference type="InterPro" id="IPR028082">
    <property type="entry name" value="Peripla_BP_I"/>
</dbReference>
<keyword evidence="6" id="KW-1185">Reference proteome</keyword>
<dbReference type="CDD" id="cd01392">
    <property type="entry name" value="HTH_LacI"/>
    <property type="match status" value="1"/>
</dbReference>
<dbReference type="CDD" id="cd06296">
    <property type="entry name" value="PBP1_CatR-like"/>
    <property type="match status" value="1"/>
</dbReference>
<dbReference type="InterPro" id="IPR000843">
    <property type="entry name" value="HTH_LacI"/>
</dbReference>
<evidence type="ECO:0000256" key="3">
    <source>
        <dbReference type="ARBA" id="ARBA00023163"/>
    </source>
</evidence>
<evidence type="ECO:0000256" key="1">
    <source>
        <dbReference type="ARBA" id="ARBA00023015"/>
    </source>
</evidence>
<evidence type="ECO:0000259" key="4">
    <source>
        <dbReference type="PROSITE" id="PS50932"/>
    </source>
</evidence>
<keyword evidence="3" id="KW-0804">Transcription</keyword>
<evidence type="ECO:0000313" key="5">
    <source>
        <dbReference type="EMBL" id="MDP5183396.1"/>
    </source>
</evidence>
<feature type="domain" description="HTH lacI-type" evidence="4">
    <location>
        <begin position="9"/>
        <end position="61"/>
    </location>
</feature>
<protein>
    <submittedName>
        <fullName evidence="5">LacI family DNA-binding transcriptional regulator</fullName>
    </submittedName>
</protein>